<gene>
    <name evidence="2" type="ORF">BVL52_20860</name>
</gene>
<proteinExistence type="predicted"/>
<reference evidence="2 3" key="1">
    <citation type="submission" date="2017-01" db="EMBL/GenBank/DDBJ databases">
        <title>Pseudomonas psychrotolerans genome sequencing and assembly.</title>
        <authorList>
            <person name="Vyas B."/>
            <person name="Mayilraj S."/>
        </authorList>
    </citation>
    <scope>NUCLEOTIDE SEQUENCE [LARGE SCALE GENOMIC DNA]</scope>
    <source>
        <strain evidence="2 3">SDS18</strain>
    </source>
</reference>
<accession>A0ABX3IQR2</accession>
<sequence>MAGDWIKFELTTLDKPEVCQIADEANIDSDAVVGKLLRVWGWFDQQTSEGNAPSVSKRLLDRLVGVNGFCDLMRKVGWMVEADGVISIPNFERHNGKTAKNRLLTAKRVANHKAANGKGNARSVSDALPREDVEKREKEQEPRAGAAAPQHQAEANPEVDQAKTRASRLPKDWSLPDDWAAWALTERPEFTGQQVRAIGATFADFWHAKAGKDACKLDWLATWRNWIRNQKAPGGNVRQLPSRHVGLNDQDYSRDLEANGDGTYRF</sequence>
<evidence type="ECO:0008006" key="4">
    <source>
        <dbReference type="Google" id="ProtNLM"/>
    </source>
</evidence>
<feature type="compositionally biased region" description="Low complexity" evidence="1">
    <location>
        <begin position="144"/>
        <end position="158"/>
    </location>
</feature>
<name>A0ABX3IQR2_9PSED</name>
<dbReference type="EMBL" id="MTLN01000008">
    <property type="protein sequence ID" value="ONN70687.1"/>
    <property type="molecule type" value="Genomic_DNA"/>
</dbReference>
<feature type="region of interest" description="Disordered" evidence="1">
    <location>
        <begin position="111"/>
        <end position="171"/>
    </location>
</feature>
<evidence type="ECO:0000313" key="2">
    <source>
        <dbReference type="EMBL" id="ONN70687.1"/>
    </source>
</evidence>
<comment type="caution">
    <text evidence="2">The sequence shown here is derived from an EMBL/GenBank/DDBJ whole genome shotgun (WGS) entry which is preliminary data.</text>
</comment>
<dbReference type="Proteomes" id="UP000189310">
    <property type="component" value="Unassembled WGS sequence"/>
</dbReference>
<evidence type="ECO:0000256" key="1">
    <source>
        <dbReference type="SAM" id="MobiDB-lite"/>
    </source>
</evidence>
<protein>
    <recommendedName>
        <fullName evidence="4">DnaT DNA-binding domain-containing protein</fullName>
    </recommendedName>
</protein>
<feature type="compositionally biased region" description="Basic and acidic residues" evidence="1">
    <location>
        <begin position="128"/>
        <end position="142"/>
    </location>
</feature>
<organism evidence="2 3">
    <name type="scientific">Pseudomonas oryzihabitans</name>
    <dbReference type="NCBI Taxonomy" id="47885"/>
    <lineage>
        <taxon>Bacteria</taxon>
        <taxon>Pseudomonadati</taxon>
        <taxon>Pseudomonadota</taxon>
        <taxon>Gammaproteobacteria</taxon>
        <taxon>Pseudomonadales</taxon>
        <taxon>Pseudomonadaceae</taxon>
        <taxon>Pseudomonas</taxon>
    </lineage>
</organism>
<feature type="compositionally biased region" description="Low complexity" evidence="1">
    <location>
        <begin position="112"/>
        <end position="121"/>
    </location>
</feature>
<dbReference type="RefSeq" id="WP_077172965.1">
    <property type="nucleotide sequence ID" value="NZ_MTLN01000008.1"/>
</dbReference>
<evidence type="ECO:0000313" key="3">
    <source>
        <dbReference type="Proteomes" id="UP000189310"/>
    </source>
</evidence>
<keyword evidence="3" id="KW-1185">Reference proteome</keyword>